<dbReference type="EMBL" id="CAJNAS010000020">
    <property type="protein sequence ID" value="CAE6943998.1"/>
    <property type="molecule type" value="Genomic_DNA"/>
</dbReference>
<keyword evidence="2" id="KW-1185">Reference proteome</keyword>
<sequence length="65" mass="6920">MADSGRRLHASIGGNSIIFSTCDLLMNALTGSVRGQIGAPRLLSRFARVVCDNAAARRFEEAARA</sequence>
<proteinExistence type="predicted"/>
<organism evidence="1 2">
    <name type="scientific">Paraburkholderia domus</name>
    <dbReference type="NCBI Taxonomy" id="2793075"/>
    <lineage>
        <taxon>Bacteria</taxon>
        <taxon>Pseudomonadati</taxon>
        <taxon>Pseudomonadota</taxon>
        <taxon>Betaproteobacteria</taxon>
        <taxon>Burkholderiales</taxon>
        <taxon>Burkholderiaceae</taxon>
        <taxon>Paraburkholderia</taxon>
    </lineage>
</organism>
<evidence type="ECO:0000313" key="1">
    <source>
        <dbReference type="EMBL" id="CAE6943998.1"/>
    </source>
</evidence>
<reference evidence="1" key="1">
    <citation type="submission" date="2021-02" db="EMBL/GenBank/DDBJ databases">
        <authorList>
            <person name="Vanwijnsberghe S."/>
        </authorList>
    </citation>
    <scope>NUCLEOTIDE SEQUENCE</scope>
    <source>
        <strain evidence="1">R-70211</strain>
    </source>
</reference>
<comment type="caution">
    <text evidence="1">The sequence shown here is derived from an EMBL/GenBank/DDBJ whole genome shotgun (WGS) entry which is preliminary data.</text>
</comment>
<dbReference type="Proteomes" id="UP000675121">
    <property type="component" value="Unassembled WGS sequence"/>
</dbReference>
<protein>
    <submittedName>
        <fullName evidence="1">Uncharacterized protein</fullName>
    </submittedName>
</protein>
<accession>A0A9N8N2X1</accession>
<evidence type="ECO:0000313" key="2">
    <source>
        <dbReference type="Proteomes" id="UP000675121"/>
    </source>
</evidence>
<name>A0A9N8N2X1_9BURK</name>
<gene>
    <name evidence="1" type="ORF">R70211_05859</name>
</gene>
<dbReference type="AlphaFoldDB" id="A0A9N8N2X1"/>